<protein>
    <submittedName>
        <fullName evidence="1">Uncharacterized protein</fullName>
    </submittedName>
</protein>
<evidence type="ECO:0000313" key="2">
    <source>
        <dbReference type="Proteomes" id="UP000485058"/>
    </source>
</evidence>
<comment type="caution">
    <text evidence="1">The sequence shown here is derived from an EMBL/GenBank/DDBJ whole genome shotgun (WGS) entry which is preliminary data.</text>
</comment>
<sequence>MVEWFEFYELLVRLALARHVLTHTVPDTAEALQVLTQELQIMCPQV</sequence>
<evidence type="ECO:0000313" key="1">
    <source>
        <dbReference type="EMBL" id="GFH20319.1"/>
    </source>
</evidence>
<dbReference type="AlphaFoldDB" id="A0A699ZL64"/>
<dbReference type="EMBL" id="BLLF01001614">
    <property type="protein sequence ID" value="GFH20319.1"/>
    <property type="molecule type" value="Genomic_DNA"/>
</dbReference>
<name>A0A699ZL64_HAELA</name>
<organism evidence="1 2">
    <name type="scientific">Haematococcus lacustris</name>
    <name type="common">Green alga</name>
    <name type="synonym">Haematococcus pluvialis</name>
    <dbReference type="NCBI Taxonomy" id="44745"/>
    <lineage>
        <taxon>Eukaryota</taxon>
        <taxon>Viridiplantae</taxon>
        <taxon>Chlorophyta</taxon>
        <taxon>core chlorophytes</taxon>
        <taxon>Chlorophyceae</taxon>
        <taxon>CS clade</taxon>
        <taxon>Chlamydomonadales</taxon>
        <taxon>Haematococcaceae</taxon>
        <taxon>Haematococcus</taxon>
    </lineage>
</organism>
<proteinExistence type="predicted"/>
<dbReference type="Proteomes" id="UP000485058">
    <property type="component" value="Unassembled WGS sequence"/>
</dbReference>
<gene>
    <name evidence="1" type="ORF">HaLaN_17422</name>
</gene>
<reference evidence="1 2" key="1">
    <citation type="submission" date="2020-02" db="EMBL/GenBank/DDBJ databases">
        <title>Draft genome sequence of Haematococcus lacustris strain NIES-144.</title>
        <authorList>
            <person name="Morimoto D."/>
            <person name="Nakagawa S."/>
            <person name="Yoshida T."/>
            <person name="Sawayama S."/>
        </authorList>
    </citation>
    <scope>NUCLEOTIDE SEQUENCE [LARGE SCALE GENOMIC DNA]</scope>
    <source>
        <strain evidence="1 2">NIES-144</strain>
    </source>
</reference>
<accession>A0A699ZL64</accession>
<keyword evidence="2" id="KW-1185">Reference proteome</keyword>